<organism evidence="3">
    <name type="scientific">Brugia pahangi</name>
    <name type="common">Filarial nematode worm</name>
    <dbReference type="NCBI Taxonomy" id="6280"/>
    <lineage>
        <taxon>Eukaryota</taxon>
        <taxon>Metazoa</taxon>
        <taxon>Ecdysozoa</taxon>
        <taxon>Nematoda</taxon>
        <taxon>Chromadorea</taxon>
        <taxon>Rhabditida</taxon>
        <taxon>Spirurina</taxon>
        <taxon>Spiruromorpha</taxon>
        <taxon>Filarioidea</taxon>
        <taxon>Onchocercidae</taxon>
        <taxon>Brugia</taxon>
    </lineage>
</organism>
<keyword evidence="2" id="KW-1185">Reference proteome</keyword>
<dbReference type="WBParaSite" id="BPAG_0001081701-mRNA-1">
    <property type="protein sequence ID" value="BPAG_0001081701-mRNA-1"/>
    <property type="gene ID" value="BPAG_0001081701"/>
</dbReference>
<gene>
    <name evidence="1" type="ORF">BPAG_LOCUS10779</name>
</gene>
<reference evidence="3" key="1">
    <citation type="submission" date="2017-02" db="UniProtKB">
        <authorList>
            <consortium name="WormBaseParasite"/>
        </authorList>
    </citation>
    <scope>IDENTIFICATION</scope>
</reference>
<evidence type="ECO:0000313" key="2">
    <source>
        <dbReference type="Proteomes" id="UP000278627"/>
    </source>
</evidence>
<evidence type="ECO:0000313" key="1">
    <source>
        <dbReference type="EMBL" id="VDN91965.1"/>
    </source>
</evidence>
<reference evidence="1 2" key="2">
    <citation type="submission" date="2018-11" db="EMBL/GenBank/DDBJ databases">
        <authorList>
            <consortium name="Pathogen Informatics"/>
        </authorList>
    </citation>
    <scope>NUCLEOTIDE SEQUENCE [LARGE SCALE GENOMIC DNA]</scope>
</reference>
<dbReference type="AlphaFoldDB" id="A0A0N4TQE6"/>
<name>A0A0N4TQE6_BRUPA</name>
<evidence type="ECO:0000313" key="3">
    <source>
        <dbReference type="WBParaSite" id="BPAG_0001081701-mRNA-1"/>
    </source>
</evidence>
<protein>
    <submittedName>
        <fullName evidence="3">THAP-type domain-containing protein</fullName>
    </submittedName>
</protein>
<dbReference type="EMBL" id="UZAD01013199">
    <property type="protein sequence ID" value="VDN91965.1"/>
    <property type="molecule type" value="Genomic_DNA"/>
</dbReference>
<sequence length="141" mass="15981">MYSIKKPSNNKKRTPPFLEAIHTDRSMTCASRTPCLIASTQTSATTDSTRIPHLPPSIASSLRAISISNSQIQKRFRSHKVYSLSILWNHDKLLTCKGKYLRSIDHGSFCRKHCHNNTFSTLSSYSKKNVKLLMLKSMKPV</sequence>
<accession>A0A0N4TQE6</accession>
<proteinExistence type="predicted"/>
<dbReference type="Proteomes" id="UP000278627">
    <property type="component" value="Unassembled WGS sequence"/>
</dbReference>